<accession>A0A6S7I9H2</accession>
<name>A0A6S7I9H2_PARCT</name>
<gene>
    <name evidence="1" type="ORF">PACLA_8A050179</name>
</gene>
<dbReference type="AlphaFoldDB" id="A0A6S7I9H2"/>
<dbReference type="EMBL" id="CACRXK020007916">
    <property type="protein sequence ID" value="CAB4013523.1"/>
    <property type="molecule type" value="Genomic_DNA"/>
</dbReference>
<organism evidence="1 2">
    <name type="scientific">Paramuricea clavata</name>
    <name type="common">Red gorgonian</name>
    <name type="synonym">Violescent sea-whip</name>
    <dbReference type="NCBI Taxonomy" id="317549"/>
    <lineage>
        <taxon>Eukaryota</taxon>
        <taxon>Metazoa</taxon>
        <taxon>Cnidaria</taxon>
        <taxon>Anthozoa</taxon>
        <taxon>Octocorallia</taxon>
        <taxon>Malacalcyonacea</taxon>
        <taxon>Plexauridae</taxon>
        <taxon>Paramuricea</taxon>
    </lineage>
</organism>
<comment type="caution">
    <text evidence="1">The sequence shown here is derived from an EMBL/GenBank/DDBJ whole genome shotgun (WGS) entry which is preliminary data.</text>
</comment>
<proteinExistence type="predicted"/>
<keyword evidence="2" id="KW-1185">Reference proteome</keyword>
<evidence type="ECO:0000313" key="2">
    <source>
        <dbReference type="Proteomes" id="UP001152795"/>
    </source>
</evidence>
<dbReference type="Proteomes" id="UP001152795">
    <property type="component" value="Unassembled WGS sequence"/>
</dbReference>
<evidence type="ECO:0000313" key="1">
    <source>
        <dbReference type="EMBL" id="CAB4013523.1"/>
    </source>
</evidence>
<reference evidence="1" key="1">
    <citation type="submission" date="2020-04" db="EMBL/GenBank/DDBJ databases">
        <authorList>
            <person name="Alioto T."/>
            <person name="Alioto T."/>
            <person name="Gomez Garrido J."/>
        </authorList>
    </citation>
    <scope>NUCLEOTIDE SEQUENCE</scope>
    <source>
        <strain evidence="1">A484AB</strain>
    </source>
</reference>
<sequence length="287" mass="32604">MDTVNDLHDGGGNLRNLGARKRYVKISRALQFECIDKIDLLGRIKRYVPTSFDIKLVLTRLEKNKMLFGTEAHCQAVDLRLGDFQLNAPILKPNAQLSAAINDLMIQKGEECRFYRISHRYVAIPVPVNSRHIQHKDIFNGARPTRLIVKVVGQDRYNGSHELSPFSMPFPDIVRLSVSINEAEIPPVIHSSKEAYINLRQLLDRRHSEMPFTYDQYVSDYGMIVTDLSPNRDGFSQVLPNSTSGNVGIKIDFRVDTQAAQQLICIGEFRNQLSVGYGTQARLKYDI</sequence>
<protein>
    <submittedName>
        <fullName evidence="1">Uncharacterized protein</fullName>
    </submittedName>
</protein>